<accession>A0ABM1M400</accession>
<dbReference type="Pfam" id="PF15951">
    <property type="entry name" value="MITF_TFEB_C_3_N"/>
    <property type="match status" value="1"/>
</dbReference>
<feature type="coiled-coil region" evidence="7">
    <location>
        <begin position="307"/>
        <end position="351"/>
    </location>
</feature>
<evidence type="ECO:0000256" key="4">
    <source>
        <dbReference type="ARBA" id="ARBA00023125"/>
    </source>
</evidence>
<feature type="compositionally biased region" description="Basic and acidic residues" evidence="8">
    <location>
        <begin position="83"/>
        <end position="97"/>
    </location>
</feature>
<dbReference type="Gene3D" id="4.10.280.10">
    <property type="entry name" value="Helix-loop-helix DNA-binding domain"/>
    <property type="match status" value="1"/>
</dbReference>
<proteinExistence type="inferred from homology"/>
<evidence type="ECO:0000256" key="1">
    <source>
        <dbReference type="ARBA" id="ARBA00004123"/>
    </source>
</evidence>
<dbReference type="PANTHER" id="PTHR45776">
    <property type="entry name" value="MIP04163P"/>
    <property type="match status" value="1"/>
</dbReference>
<evidence type="ECO:0000256" key="8">
    <source>
        <dbReference type="SAM" id="MobiDB-lite"/>
    </source>
</evidence>
<dbReference type="InterPro" id="IPR031867">
    <property type="entry name" value="MiT/TFE_N"/>
</dbReference>
<feature type="domain" description="BHLH" evidence="9">
    <location>
        <begin position="258"/>
        <end position="317"/>
    </location>
</feature>
<keyword evidence="10" id="KW-1185">Reference proteome</keyword>
<evidence type="ECO:0000256" key="7">
    <source>
        <dbReference type="SAM" id="Coils"/>
    </source>
</evidence>
<dbReference type="RefSeq" id="XP_017769300.1">
    <property type="nucleotide sequence ID" value="XM_017913811.1"/>
</dbReference>
<keyword evidence="7" id="KW-0175">Coiled coil</keyword>
<evidence type="ECO:0000256" key="6">
    <source>
        <dbReference type="ARBA" id="ARBA00023242"/>
    </source>
</evidence>
<keyword evidence="6" id="KW-0539">Nucleus</keyword>
<sequence>MMAAISSQPMRNLRVQLGIDEDLRMILEMDPSIVDLEGLPCVPTPKVTGLPPKAGGPPNLKTVNPLSRTQLKLQLMREQAMQEQERKQNQERMEKSQQQEQMSSMRVPLHNIAVEVPPQVLQVQTKLENPTRYHVIQKQRSQVRQYLSESFQQQSNSLLPPGGGSLAADFTPIGSFNFNTSSSPSEVHAMSPALSSAATSTSGAEDLIDDLLSLESSSLASDSLKTSDNSLTSAEISIKNEPFAFTEAELHALAKDRQKKDNHNMIERRRRFNINDRIKELGTLLPKNNDPYFEIVRDVRPNKGTILKSSVEYIKCLKNEVQRLKQNEIRQKQTEHINRRLQLRIQELERQAKSHGLPVSDFSWQQSSASSSLYNTYSKSQNQQPTASVMPSLLLPDPDPIRRMKFQMPDVITDATLSLSAMEELMDDDEPVNGDPMLSSPHALHTDHLLASPSHQVNVDSLLCEPRLPTPTSHIDPVDGDTLDIDMIA</sequence>
<feature type="region of interest" description="Disordered" evidence="8">
    <location>
        <begin position="77"/>
        <end position="103"/>
    </location>
</feature>
<dbReference type="PANTHER" id="PTHR45776:SF2">
    <property type="entry name" value="MIP04163P"/>
    <property type="match status" value="1"/>
</dbReference>
<dbReference type="InterPro" id="IPR036638">
    <property type="entry name" value="HLH_DNA-bd_sf"/>
</dbReference>
<keyword evidence="4" id="KW-0238">DNA-binding</keyword>
<evidence type="ECO:0000313" key="11">
    <source>
        <dbReference type="RefSeq" id="XP_017769300.1"/>
    </source>
</evidence>
<evidence type="ECO:0000259" key="9">
    <source>
        <dbReference type="PROSITE" id="PS50888"/>
    </source>
</evidence>
<protein>
    <submittedName>
        <fullName evidence="11">Transcription factor EC isoform X1</fullName>
    </submittedName>
</protein>
<keyword evidence="3" id="KW-0805">Transcription regulation</keyword>
<dbReference type="SMART" id="SM00353">
    <property type="entry name" value="HLH"/>
    <property type="match status" value="1"/>
</dbReference>
<dbReference type="SUPFAM" id="SSF47459">
    <property type="entry name" value="HLH, helix-loop-helix DNA-binding domain"/>
    <property type="match status" value="1"/>
</dbReference>
<dbReference type="Pfam" id="PF00010">
    <property type="entry name" value="HLH"/>
    <property type="match status" value="1"/>
</dbReference>
<dbReference type="InterPro" id="IPR011598">
    <property type="entry name" value="bHLH_dom"/>
</dbReference>
<comment type="subcellular location">
    <subcellularLocation>
        <location evidence="1">Nucleus</location>
    </subcellularLocation>
</comment>
<gene>
    <name evidence="11" type="primary">LOC108557332</name>
</gene>
<evidence type="ECO:0000256" key="5">
    <source>
        <dbReference type="ARBA" id="ARBA00023163"/>
    </source>
</evidence>
<evidence type="ECO:0000313" key="10">
    <source>
        <dbReference type="Proteomes" id="UP000695000"/>
    </source>
</evidence>
<organism evidence="10 11">
    <name type="scientific">Nicrophorus vespilloides</name>
    <name type="common">Boreal carrion beetle</name>
    <dbReference type="NCBI Taxonomy" id="110193"/>
    <lineage>
        <taxon>Eukaryota</taxon>
        <taxon>Metazoa</taxon>
        <taxon>Ecdysozoa</taxon>
        <taxon>Arthropoda</taxon>
        <taxon>Hexapoda</taxon>
        <taxon>Insecta</taxon>
        <taxon>Pterygota</taxon>
        <taxon>Neoptera</taxon>
        <taxon>Endopterygota</taxon>
        <taxon>Coleoptera</taxon>
        <taxon>Polyphaga</taxon>
        <taxon>Staphyliniformia</taxon>
        <taxon>Silphidae</taxon>
        <taxon>Nicrophorinae</taxon>
        <taxon>Nicrophorus</taxon>
    </lineage>
</organism>
<evidence type="ECO:0000256" key="2">
    <source>
        <dbReference type="ARBA" id="ARBA00008289"/>
    </source>
</evidence>
<name>A0ABM1M400_NICVS</name>
<dbReference type="Proteomes" id="UP000695000">
    <property type="component" value="Unplaced"/>
</dbReference>
<reference evidence="11" key="1">
    <citation type="submission" date="2025-08" db="UniProtKB">
        <authorList>
            <consortium name="RefSeq"/>
        </authorList>
    </citation>
    <scope>IDENTIFICATION</scope>
    <source>
        <tissue evidence="11">Whole Larva</tissue>
    </source>
</reference>
<comment type="similarity">
    <text evidence="2">Belongs to the MiT/TFE family.</text>
</comment>
<keyword evidence="5" id="KW-0804">Transcription</keyword>
<evidence type="ECO:0000256" key="3">
    <source>
        <dbReference type="ARBA" id="ARBA00023015"/>
    </source>
</evidence>
<dbReference type="PROSITE" id="PS50888">
    <property type="entry name" value="BHLH"/>
    <property type="match status" value="1"/>
</dbReference>
<dbReference type="GeneID" id="108557332"/>